<evidence type="ECO:0000256" key="3">
    <source>
        <dbReference type="ARBA" id="ARBA00022553"/>
    </source>
</evidence>
<evidence type="ECO:0000256" key="5">
    <source>
        <dbReference type="ARBA" id="ARBA00022840"/>
    </source>
</evidence>
<dbReference type="FunFam" id="3.90.640.10:FF:000003">
    <property type="entry name" value="Molecular chaperone DnaK"/>
    <property type="match status" value="1"/>
</dbReference>
<dbReference type="SUPFAM" id="SSF53067">
    <property type="entry name" value="Actin-like ATPase domain"/>
    <property type="match status" value="2"/>
</dbReference>
<comment type="induction">
    <text evidence="8">By stress conditions e.g. heat shock.</text>
</comment>
<dbReference type="CDD" id="cd10234">
    <property type="entry name" value="ASKHA_NBD_HSP70_DnaK-like"/>
    <property type="match status" value="1"/>
</dbReference>
<dbReference type="NCBIfam" id="NF001413">
    <property type="entry name" value="PRK00290.1"/>
    <property type="match status" value="1"/>
</dbReference>
<dbReference type="Pfam" id="PF00012">
    <property type="entry name" value="HSP70"/>
    <property type="match status" value="1"/>
</dbReference>
<dbReference type="InterPro" id="IPR043129">
    <property type="entry name" value="ATPase_NBD"/>
</dbReference>
<dbReference type="SUPFAM" id="SSF100934">
    <property type="entry name" value="Heat shock protein 70kD (HSP70), C-terminal subdomain"/>
    <property type="match status" value="1"/>
</dbReference>
<protein>
    <recommendedName>
        <fullName evidence="2 8">Chaperone protein DnaK</fullName>
    </recommendedName>
    <alternativeName>
        <fullName evidence="8">HSP70</fullName>
    </alternativeName>
    <alternativeName>
        <fullName evidence="8">Heat shock 70 kDa protein</fullName>
    </alternativeName>
    <alternativeName>
        <fullName evidence="8">Heat shock protein 70</fullName>
    </alternativeName>
</protein>
<comment type="similarity">
    <text evidence="1 8 9">Belongs to the heat shock protein 70 family.</text>
</comment>
<evidence type="ECO:0000256" key="9">
    <source>
        <dbReference type="RuleBase" id="RU003322"/>
    </source>
</evidence>
<evidence type="ECO:0000256" key="8">
    <source>
        <dbReference type="HAMAP-Rule" id="MF_00332"/>
    </source>
</evidence>
<dbReference type="EMBL" id="FOAS01000007">
    <property type="protein sequence ID" value="SEK99275.1"/>
    <property type="molecule type" value="Genomic_DNA"/>
</dbReference>
<dbReference type="NCBIfam" id="NF003520">
    <property type="entry name" value="PRK05183.1"/>
    <property type="match status" value="1"/>
</dbReference>
<dbReference type="FunFam" id="3.30.420.40:FF:000004">
    <property type="entry name" value="Molecular chaperone DnaK"/>
    <property type="match status" value="1"/>
</dbReference>
<keyword evidence="7 8" id="KW-0143">Chaperone</keyword>
<dbReference type="FunFam" id="1.20.1270.10:FF:000001">
    <property type="entry name" value="Molecular chaperone DnaK"/>
    <property type="match status" value="1"/>
</dbReference>
<dbReference type="PROSITE" id="PS00329">
    <property type="entry name" value="HSP70_2"/>
    <property type="match status" value="1"/>
</dbReference>
<dbReference type="PRINTS" id="PR00301">
    <property type="entry name" value="HEATSHOCK70"/>
</dbReference>
<dbReference type="HAMAP" id="MF_00332">
    <property type="entry name" value="DnaK"/>
    <property type="match status" value="1"/>
</dbReference>
<dbReference type="GO" id="GO:0005524">
    <property type="term" value="F:ATP binding"/>
    <property type="evidence" value="ECO:0007669"/>
    <property type="project" value="UniProtKB-UniRule"/>
</dbReference>
<dbReference type="InterPro" id="IPR029048">
    <property type="entry name" value="HSP70_C_sf"/>
</dbReference>
<accession>A0A1H7LLC4</accession>
<keyword evidence="3 8" id="KW-0597">Phosphoprotein</keyword>
<dbReference type="Gene3D" id="3.30.420.40">
    <property type="match status" value="2"/>
</dbReference>
<organism evidence="11 12">
    <name type="scientific">Atopomonas hussainii</name>
    <dbReference type="NCBI Taxonomy" id="1429083"/>
    <lineage>
        <taxon>Bacteria</taxon>
        <taxon>Pseudomonadati</taxon>
        <taxon>Pseudomonadota</taxon>
        <taxon>Gammaproteobacteria</taxon>
        <taxon>Pseudomonadales</taxon>
        <taxon>Pseudomonadaceae</taxon>
        <taxon>Atopomonas</taxon>
    </lineage>
</organism>
<keyword evidence="12" id="KW-1185">Reference proteome</keyword>
<dbReference type="Proteomes" id="UP000185766">
    <property type="component" value="Unassembled WGS sequence"/>
</dbReference>
<evidence type="ECO:0000256" key="6">
    <source>
        <dbReference type="ARBA" id="ARBA00023016"/>
    </source>
</evidence>
<reference evidence="11 12" key="1">
    <citation type="submission" date="2016-10" db="EMBL/GenBank/DDBJ databases">
        <authorList>
            <person name="de Groot N.N."/>
        </authorList>
    </citation>
    <scope>NUCLEOTIDE SEQUENCE [LARGE SCALE GENOMIC DNA]</scope>
    <source>
        <strain evidence="11 12">JCM 19513</strain>
    </source>
</reference>
<proteinExistence type="evidence at transcript level"/>
<dbReference type="Gene3D" id="2.60.34.10">
    <property type="entry name" value="Substrate Binding Domain Of DNAk, Chain A, domain 1"/>
    <property type="match status" value="1"/>
</dbReference>
<dbReference type="Gene3D" id="3.90.640.10">
    <property type="entry name" value="Actin, Chain A, domain 4"/>
    <property type="match status" value="1"/>
</dbReference>
<evidence type="ECO:0000256" key="1">
    <source>
        <dbReference type="ARBA" id="ARBA00007381"/>
    </source>
</evidence>
<evidence type="ECO:0000256" key="7">
    <source>
        <dbReference type="ARBA" id="ARBA00023186"/>
    </source>
</evidence>
<evidence type="ECO:0000256" key="10">
    <source>
        <dbReference type="SAM" id="MobiDB-lite"/>
    </source>
</evidence>
<dbReference type="InterPro" id="IPR012725">
    <property type="entry name" value="Chaperone_DnaK"/>
</dbReference>
<feature type="region of interest" description="Disordered" evidence="10">
    <location>
        <begin position="604"/>
        <end position="638"/>
    </location>
</feature>
<evidence type="ECO:0000313" key="12">
    <source>
        <dbReference type="Proteomes" id="UP000185766"/>
    </source>
</evidence>
<dbReference type="InterPro" id="IPR013126">
    <property type="entry name" value="Hsp_70_fam"/>
</dbReference>
<dbReference type="AlphaFoldDB" id="A0A1H7LLC4"/>
<dbReference type="PROSITE" id="PS01036">
    <property type="entry name" value="HSP70_3"/>
    <property type="match status" value="1"/>
</dbReference>
<dbReference type="STRING" id="1429083.GCA_001885685_00464"/>
<dbReference type="PROSITE" id="PS00297">
    <property type="entry name" value="HSP70_1"/>
    <property type="match status" value="1"/>
</dbReference>
<dbReference type="InterPro" id="IPR029047">
    <property type="entry name" value="HSP70_peptide-bd_sf"/>
</dbReference>
<dbReference type="SUPFAM" id="SSF100920">
    <property type="entry name" value="Heat shock protein 70kD (HSP70), peptide-binding domain"/>
    <property type="match status" value="1"/>
</dbReference>
<keyword evidence="6 8" id="KW-0346">Stress response</keyword>
<evidence type="ECO:0000256" key="4">
    <source>
        <dbReference type="ARBA" id="ARBA00022741"/>
    </source>
</evidence>
<keyword evidence="4 8" id="KW-0547">Nucleotide-binding</keyword>
<feature type="modified residue" description="Phosphothreonine; by autocatalysis" evidence="8">
    <location>
        <position position="199"/>
    </location>
</feature>
<keyword evidence="5 8" id="KW-0067">ATP-binding</keyword>
<dbReference type="PANTHER" id="PTHR19375">
    <property type="entry name" value="HEAT SHOCK PROTEIN 70KDA"/>
    <property type="match status" value="1"/>
</dbReference>
<dbReference type="GO" id="GO:0140662">
    <property type="term" value="F:ATP-dependent protein folding chaperone"/>
    <property type="evidence" value="ECO:0007669"/>
    <property type="project" value="InterPro"/>
</dbReference>
<comment type="function">
    <text evidence="8">Acts as a chaperone.</text>
</comment>
<name>A0A1H7LLC4_9GAMM</name>
<dbReference type="FunFam" id="2.60.34.10:FF:000014">
    <property type="entry name" value="Chaperone protein DnaK HSP70"/>
    <property type="match status" value="1"/>
</dbReference>
<dbReference type="GO" id="GO:0051082">
    <property type="term" value="F:unfolded protein binding"/>
    <property type="evidence" value="ECO:0007669"/>
    <property type="project" value="InterPro"/>
</dbReference>
<gene>
    <name evidence="8" type="primary">dnaK</name>
    <name evidence="11" type="ORF">SAMN05216214_10747</name>
</gene>
<dbReference type="RefSeq" id="WP_074867116.1">
    <property type="nucleotide sequence ID" value="NZ_FOAS01000007.1"/>
</dbReference>
<dbReference type="NCBIfam" id="TIGR02350">
    <property type="entry name" value="prok_dnaK"/>
    <property type="match status" value="1"/>
</dbReference>
<sequence>MGKIIGIDLGTTNSCVSVLENGNVKVIENAEGARTTPSIIAYTNDGETLVGQSAKRQAVTNPQNTLFAVKRLIGRRFEEDVVQKDIKMVPYTIAKADNGDAWVEVKGKKIAPPQISAEVLKKMKKTAEDYLGETVTEAVITVPAYFNDSQRQATKDAGRIAGLDVKRIINEPTAAALAYGMDKAQGDSTIVVYDLGGGTFDISVIEIAEVDGEHQFEVLATNGDTFLGGEDFDMRLIEFLADEFKKEAGIDLKGDPLAMQRLKEAAEKAKIELSSSSQTDVNLPYITADATGPKHLNVKISRAKLEALVEDLVERTIEPCRVALKDAGLNVGDIKEVILVGGQTRMPLVQKKVAEFFGKEARKDVNPDEAVAMGAAIQGAVLSGDVKDVLLLDVSPLTLGIETLGGVMTPLIDKNTTIPTKKSQVFSTADDNQGAVTIHVLQGERKQAGQNKSLGRFDLADIPPAPRGVPQIEVTFDIDANGILHVSAKDKATGKEQSIVIKANSGLSDDEIEAMVRDAEAHAEEDRKFEELAAIRNQGDALVHGTKKTLTEAGDKATAEEKSAIEAAVAALEVALKGDDKAEIEAKINALSEASSPLVQKMYAEQAQQQGAEAQAEDAAKPADDVVDAEFEEVKDSK</sequence>
<evidence type="ECO:0000256" key="2">
    <source>
        <dbReference type="ARBA" id="ARBA00014415"/>
    </source>
</evidence>
<feature type="compositionally biased region" description="Low complexity" evidence="10">
    <location>
        <begin position="604"/>
        <end position="614"/>
    </location>
</feature>
<dbReference type="Gene3D" id="1.20.1270.10">
    <property type="match status" value="1"/>
</dbReference>
<evidence type="ECO:0000313" key="11">
    <source>
        <dbReference type="EMBL" id="SEK99275.1"/>
    </source>
</evidence>
<dbReference type="InterPro" id="IPR018181">
    <property type="entry name" value="Heat_shock_70_CS"/>
</dbReference>